<dbReference type="InterPro" id="IPR050534">
    <property type="entry name" value="Coronavir_polyprotein_1ab"/>
</dbReference>
<sequence>METIRGTVQRLIFANESNSYCVFLLYDYNEERITCTGKCEAPKEGDELELTGRFVEHPKYGTQFDVRTLEKCKPDTIGGAKQYLMNLGVKGFGEKSAEKVIAYFEDEIIDILKSDDPKELLEVPGLRKSIKEDLYHTLIGEGALQELNRFLEAGGLSAKWSREIYNIYGGAAIDVLRDNPYTLLHIPGGPSFTMADTLASSLGIEPDDPNRIEAGLRDCLTGIGDNGHSCLPVDVLIQKTFDLLHGCADEIAAAVEEQLEYGQLAATEHDGILYVYTPELYMAETESVALTQLLMNEPVLTALDTEAFLDGFEERYSIRLGDEQREAIDMALTNKVTVITGGPGTGKTTIVKAIVEAFQQTNLQRILLCAPTGRAAKRLTEATGFEATTIHRMLMPVEGSDAYDFSKNEDDPLEADVVIVDEASMLNIQLYYALVAAVPATAHLVIVGDVDQLPPIGAGFVLRDMLNAETIPYTRLAHIYRQEKGNAIVENAHRINEGQMPVLSGDGDFTFIEVHTLRDMMSAIINAYNSLRDDVEDELDIQILSPMRRNAYGSLKISQAVQQAVNPQSPKKAEVVINGITYRVGDKVIQVLNNYEYEIFNGEIGSIYAISKTHMGIRFTDKDVSLPLDEAESIMPAYAITVHKSQGSEYSVVIIPFIPPYGIMLQRSLLYTAVTRARRRVILIGTKSAVQRAVDTVRGDERYTLFKERLQGMIE</sequence>
<proteinExistence type="inferred from homology"/>
<keyword evidence="3" id="KW-0378">Hydrolase</keyword>
<dbReference type="NCBIfam" id="TIGR01448">
    <property type="entry name" value="recD_rel"/>
    <property type="match status" value="1"/>
</dbReference>
<dbReference type="Gene3D" id="3.40.50.300">
    <property type="entry name" value="P-loop containing nucleotide triphosphate hydrolases"/>
    <property type="match status" value="2"/>
</dbReference>
<dbReference type="InterPro" id="IPR006345">
    <property type="entry name" value="RecD2"/>
</dbReference>
<evidence type="ECO:0000256" key="3">
    <source>
        <dbReference type="HAMAP-Rule" id="MF_01488"/>
    </source>
</evidence>
<evidence type="ECO:0000259" key="4">
    <source>
        <dbReference type="SMART" id="SM00382"/>
    </source>
</evidence>
<comment type="catalytic activity">
    <reaction evidence="3">
        <text>ATP + H2O = ADP + phosphate + H(+)</text>
        <dbReference type="Rhea" id="RHEA:13065"/>
        <dbReference type="ChEBI" id="CHEBI:15377"/>
        <dbReference type="ChEBI" id="CHEBI:15378"/>
        <dbReference type="ChEBI" id="CHEBI:30616"/>
        <dbReference type="ChEBI" id="CHEBI:43474"/>
        <dbReference type="ChEBI" id="CHEBI:456216"/>
        <dbReference type="EC" id="5.6.2.3"/>
    </reaction>
</comment>
<dbReference type="Gene3D" id="1.10.10.2220">
    <property type="match status" value="1"/>
</dbReference>
<dbReference type="InterPro" id="IPR027785">
    <property type="entry name" value="UvrD-like_helicase_C"/>
</dbReference>
<dbReference type="CDD" id="cd18809">
    <property type="entry name" value="SF1_C_RecD"/>
    <property type="match status" value="1"/>
</dbReference>
<keyword evidence="1 3" id="KW-0547">Nucleotide-binding</keyword>
<evidence type="ECO:0000313" key="5">
    <source>
        <dbReference type="EMBL" id="MBM6913363.1"/>
    </source>
</evidence>
<comment type="similarity">
    <text evidence="3">Belongs to the RecD family. RecD2 subfamily.</text>
</comment>
<comment type="function">
    <text evidence="3">DNA-dependent ATPase and ATP-dependent 5'-3' DNA helicase. Has no activity on blunt DNA or DNA with 3'-overhangs, requires at least 10 bases of 5'-ssDNA for helicase activity.</text>
</comment>
<dbReference type="Pfam" id="PF18335">
    <property type="entry name" value="SH3_13"/>
    <property type="match status" value="1"/>
</dbReference>
<dbReference type="Gene3D" id="2.30.30.940">
    <property type="match status" value="1"/>
</dbReference>
<dbReference type="SMART" id="SM00382">
    <property type="entry name" value="AAA"/>
    <property type="match status" value="1"/>
</dbReference>
<dbReference type="Pfam" id="PF13245">
    <property type="entry name" value="AAA_19"/>
    <property type="match status" value="1"/>
</dbReference>
<keyword evidence="3" id="KW-0413">Isomerase</keyword>
<keyword evidence="6" id="KW-1185">Reference proteome</keyword>
<evidence type="ECO:0000313" key="6">
    <source>
        <dbReference type="Proteomes" id="UP000707138"/>
    </source>
</evidence>
<reference evidence="5 6" key="1">
    <citation type="journal article" date="2021" name="Sci. Rep.">
        <title>The distribution of antibiotic resistance genes in chicken gut microbiota commensals.</title>
        <authorList>
            <person name="Juricova H."/>
            <person name="Matiasovicova J."/>
            <person name="Kubasova T."/>
            <person name="Cejkova D."/>
            <person name="Rychlik I."/>
        </authorList>
    </citation>
    <scope>NUCLEOTIDE SEQUENCE [LARGE SCALE GENOMIC DNA]</scope>
    <source>
        <strain evidence="5 6">An537</strain>
    </source>
</reference>
<evidence type="ECO:0000256" key="2">
    <source>
        <dbReference type="ARBA" id="ARBA00022840"/>
    </source>
</evidence>
<feature type="domain" description="AAA+ ATPase" evidence="4">
    <location>
        <begin position="333"/>
        <end position="472"/>
    </location>
</feature>
<keyword evidence="3" id="KW-0238">DNA-binding</keyword>
<dbReference type="Pfam" id="PF13538">
    <property type="entry name" value="UvrD_C_2"/>
    <property type="match status" value="1"/>
</dbReference>
<dbReference type="EC" id="5.6.2.3" evidence="3"/>
<protein>
    <recommendedName>
        <fullName evidence="3">ATP-dependent RecD2 DNA helicase</fullName>
        <ecNumber evidence="3">5.6.2.3</ecNumber>
    </recommendedName>
    <alternativeName>
        <fullName evidence="3">DNA 5'-3' helicase subunit RecD2</fullName>
    </alternativeName>
</protein>
<dbReference type="EMBL" id="JACJLA010000018">
    <property type="protein sequence ID" value="MBM6913363.1"/>
    <property type="molecule type" value="Genomic_DNA"/>
</dbReference>
<dbReference type="InterPro" id="IPR029493">
    <property type="entry name" value="RecD2-like_HHH"/>
</dbReference>
<dbReference type="SUPFAM" id="SSF52540">
    <property type="entry name" value="P-loop containing nucleoside triphosphate hydrolases"/>
    <property type="match status" value="1"/>
</dbReference>
<dbReference type="Proteomes" id="UP000707138">
    <property type="component" value="Unassembled WGS sequence"/>
</dbReference>
<comment type="caution">
    <text evidence="5">The sequence shown here is derived from an EMBL/GenBank/DDBJ whole genome shotgun (WGS) entry which is preliminary data.</text>
</comment>
<dbReference type="InterPro" id="IPR003593">
    <property type="entry name" value="AAA+_ATPase"/>
</dbReference>
<organism evidence="5 6">
    <name type="scientific">Veillonella magna</name>
    <dbReference type="NCBI Taxonomy" id="464322"/>
    <lineage>
        <taxon>Bacteria</taxon>
        <taxon>Bacillati</taxon>
        <taxon>Bacillota</taxon>
        <taxon>Negativicutes</taxon>
        <taxon>Veillonellales</taxon>
        <taxon>Veillonellaceae</taxon>
        <taxon>Veillonella</taxon>
    </lineage>
</organism>
<evidence type="ECO:0000256" key="1">
    <source>
        <dbReference type="ARBA" id="ARBA00022741"/>
    </source>
</evidence>
<keyword evidence="3" id="KW-0347">Helicase</keyword>
<dbReference type="InterPro" id="IPR027417">
    <property type="entry name" value="P-loop_NTPase"/>
</dbReference>
<dbReference type="HAMAP" id="MF_01488">
    <property type="entry name" value="RecD2"/>
    <property type="match status" value="1"/>
</dbReference>
<dbReference type="InterPro" id="IPR041451">
    <property type="entry name" value="RecD2_SH13"/>
</dbReference>
<dbReference type="CDD" id="cd17933">
    <property type="entry name" value="DEXSc_RecD-like"/>
    <property type="match status" value="1"/>
</dbReference>
<dbReference type="PANTHER" id="PTHR43788">
    <property type="entry name" value="DNA2/NAM7 HELICASE FAMILY MEMBER"/>
    <property type="match status" value="1"/>
</dbReference>
<dbReference type="RefSeq" id="WP_205088293.1">
    <property type="nucleotide sequence ID" value="NZ_JACJLA010000018.1"/>
</dbReference>
<feature type="binding site" evidence="3">
    <location>
        <begin position="344"/>
        <end position="348"/>
    </location>
    <ligand>
        <name>ATP</name>
        <dbReference type="ChEBI" id="CHEBI:30616"/>
    </ligand>
</feature>
<dbReference type="PANTHER" id="PTHR43788:SF6">
    <property type="entry name" value="DNA HELICASE B"/>
    <property type="match status" value="1"/>
</dbReference>
<dbReference type="Pfam" id="PF14490">
    <property type="entry name" value="HHH_RecD2"/>
    <property type="match status" value="1"/>
</dbReference>
<accession>A0ABS2GJE0</accession>
<dbReference type="InterPro" id="IPR055446">
    <property type="entry name" value="RecD2_N_OB"/>
</dbReference>
<keyword evidence="2 3" id="KW-0067">ATP-binding</keyword>
<name>A0ABS2GJE0_9FIRM</name>
<dbReference type="Pfam" id="PF23139">
    <property type="entry name" value="OB_YrrC"/>
    <property type="match status" value="1"/>
</dbReference>
<gene>
    <name evidence="3" type="primary">recD2</name>
    <name evidence="5" type="ORF">H6A01_08530</name>
</gene>